<protein>
    <recommendedName>
        <fullName evidence="7">RanBD1 domain-containing protein</fullName>
    </recommendedName>
</protein>
<keyword evidence="3" id="KW-0811">Translocation</keyword>
<reference evidence="9" key="1">
    <citation type="journal article" date="2016" name="Nat. Commun.">
        <title>The Gonium pectorale genome demonstrates co-option of cell cycle regulation during the evolution of multicellularity.</title>
        <authorList>
            <person name="Hanschen E.R."/>
            <person name="Marriage T.N."/>
            <person name="Ferris P.J."/>
            <person name="Hamaji T."/>
            <person name="Toyoda A."/>
            <person name="Fujiyama A."/>
            <person name="Neme R."/>
            <person name="Noguchi H."/>
            <person name="Minakuchi Y."/>
            <person name="Suzuki M."/>
            <person name="Kawai-Toyooka H."/>
            <person name="Smith D.R."/>
            <person name="Sparks H."/>
            <person name="Anderson J."/>
            <person name="Bakaric R."/>
            <person name="Luria V."/>
            <person name="Karger A."/>
            <person name="Kirschner M.W."/>
            <person name="Durand P.M."/>
            <person name="Michod R.E."/>
            <person name="Nozaki H."/>
            <person name="Olson B.J."/>
        </authorList>
    </citation>
    <scope>NUCLEOTIDE SEQUENCE [LARGE SCALE GENOMIC DNA]</scope>
    <source>
        <strain evidence="9">NIES-2863</strain>
    </source>
</reference>
<dbReference type="EMBL" id="LSYV01000063">
    <property type="protein sequence ID" value="KXZ44796.1"/>
    <property type="molecule type" value="Genomic_DNA"/>
</dbReference>
<evidence type="ECO:0000256" key="5">
    <source>
        <dbReference type="ARBA" id="ARBA00023242"/>
    </source>
</evidence>
<keyword evidence="9" id="KW-1185">Reference proteome</keyword>
<keyword evidence="4" id="KW-0906">Nuclear pore complex</keyword>
<feature type="region of interest" description="Disordered" evidence="6">
    <location>
        <begin position="108"/>
        <end position="171"/>
    </location>
</feature>
<dbReference type="PANTHER" id="PTHR23138:SF142">
    <property type="entry name" value="RAN-BINDING PROTEIN 3B-RELATED"/>
    <property type="match status" value="1"/>
</dbReference>
<keyword evidence="5" id="KW-0539">Nucleus</keyword>
<gene>
    <name evidence="8" type="ORF">GPECTOR_62g911</name>
</gene>
<dbReference type="InterPro" id="IPR000156">
    <property type="entry name" value="Ran_bind_dom"/>
</dbReference>
<evidence type="ECO:0000256" key="6">
    <source>
        <dbReference type="SAM" id="MobiDB-lite"/>
    </source>
</evidence>
<dbReference type="PANTHER" id="PTHR23138">
    <property type="entry name" value="RAN BINDING PROTEIN"/>
    <property type="match status" value="1"/>
</dbReference>
<organism evidence="8 9">
    <name type="scientific">Gonium pectorale</name>
    <name type="common">Green alga</name>
    <dbReference type="NCBI Taxonomy" id="33097"/>
    <lineage>
        <taxon>Eukaryota</taxon>
        <taxon>Viridiplantae</taxon>
        <taxon>Chlorophyta</taxon>
        <taxon>core chlorophytes</taxon>
        <taxon>Chlorophyceae</taxon>
        <taxon>CS clade</taxon>
        <taxon>Chlamydomonadales</taxon>
        <taxon>Volvocaceae</taxon>
        <taxon>Gonium</taxon>
    </lineage>
</organism>
<evidence type="ECO:0000256" key="4">
    <source>
        <dbReference type="ARBA" id="ARBA00023132"/>
    </source>
</evidence>
<dbReference type="Proteomes" id="UP000075714">
    <property type="component" value="Unassembled WGS sequence"/>
</dbReference>
<evidence type="ECO:0000256" key="1">
    <source>
        <dbReference type="ARBA" id="ARBA00004567"/>
    </source>
</evidence>
<dbReference type="GO" id="GO:0005643">
    <property type="term" value="C:nuclear pore"/>
    <property type="evidence" value="ECO:0007669"/>
    <property type="project" value="UniProtKB-SubCell"/>
</dbReference>
<dbReference type="SUPFAM" id="SSF50729">
    <property type="entry name" value="PH domain-like"/>
    <property type="match status" value="1"/>
</dbReference>
<dbReference type="PROSITE" id="PS50196">
    <property type="entry name" value="RANBD1"/>
    <property type="match status" value="1"/>
</dbReference>
<dbReference type="InterPro" id="IPR011993">
    <property type="entry name" value="PH-like_dom_sf"/>
</dbReference>
<evidence type="ECO:0000313" key="9">
    <source>
        <dbReference type="Proteomes" id="UP000075714"/>
    </source>
</evidence>
<dbReference type="InterPro" id="IPR045255">
    <property type="entry name" value="RanBP1-like"/>
</dbReference>
<proteinExistence type="predicted"/>
<keyword evidence="2" id="KW-0509">mRNA transport</keyword>
<dbReference type="STRING" id="33097.A0A150G4J0"/>
<dbReference type="Gene3D" id="2.30.29.30">
    <property type="entry name" value="Pleckstrin-homology domain (PH domain)/Phosphotyrosine-binding domain (PTB)"/>
    <property type="match status" value="1"/>
</dbReference>
<evidence type="ECO:0000256" key="3">
    <source>
        <dbReference type="ARBA" id="ARBA00023010"/>
    </source>
</evidence>
<evidence type="ECO:0000256" key="2">
    <source>
        <dbReference type="ARBA" id="ARBA00022816"/>
    </source>
</evidence>
<evidence type="ECO:0000313" key="8">
    <source>
        <dbReference type="EMBL" id="KXZ44796.1"/>
    </source>
</evidence>
<feature type="region of interest" description="Disordered" evidence="6">
    <location>
        <begin position="280"/>
        <end position="304"/>
    </location>
</feature>
<sequence length="490" mass="47512">MGDRPSDALQPAAKKRAGGGRDRDDPDDDDVPSVDPGTWTADASATRERRKVHVRRGGGGGAATASQPAGEQPVATANPFAGIALGFAKSAGAAPAAAAAPAPAGEAAAAPEAKAEEKGMAAEAEGMAKEGATAAPAEEKKEVEEAVATEDAAKVTADGASPSGKAAEATPGSAAAAAPSIFGGSAGTTAGFASLAAGGGGGGGFNFGGFGGGAATNAGGGLFGSGTAATGGSGLFGSGAATGSGIFGSTGATGGFGGFTFPKLDPSAAGGLGKPLFAAAGGAEGAGGEGGDERPETFEPSEDPSIKPVVQLAVVQKVTGEENEQTIFTESGKLYEYDSAASKWKERGSGELRVNVAADGATSRLLMRQASAPGATGLARVWRVGSGNLRLLLNARVTDGMAVQASRMVGAKGVTFGCVNTASASEPGAAAPADGAEDKGAAGAGLVRTWAFRTKLEDRVLALLAALEKAKTHHAKQDEAEASKGAAAEV</sequence>
<feature type="domain" description="RanBD1" evidence="7">
    <location>
        <begin position="305"/>
        <end position="476"/>
    </location>
</feature>
<comment type="subcellular location">
    <subcellularLocation>
        <location evidence="1">Nucleus</location>
        <location evidence="1">Nuclear pore complex</location>
    </subcellularLocation>
</comment>
<name>A0A150G4J0_GONPE</name>
<feature type="region of interest" description="Disordered" evidence="6">
    <location>
        <begin position="1"/>
        <end position="74"/>
    </location>
</feature>
<dbReference type="Pfam" id="PF00638">
    <property type="entry name" value="Ran_BP1"/>
    <property type="match status" value="1"/>
</dbReference>
<keyword evidence="2" id="KW-0813">Transport</keyword>
<dbReference type="OrthoDB" id="185618at2759"/>
<keyword evidence="4" id="KW-0653">Protein transport</keyword>
<comment type="caution">
    <text evidence="8">The sequence shown here is derived from an EMBL/GenBank/DDBJ whole genome shotgun (WGS) entry which is preliminary data.</text>
</comment>
<dbReference type="GO" id="GO:0051028">
    <property type="term" value="P:mRNA transport"/>
    <property type="evidence" value="ECO:0007669"/>
    <property type="project" value="UniProtKB-KW"/>
</dbReference>
<dbReference type="AlphaFoldDB" id="A0A150G4J0"/>
<accession>A0A150G4J0</accession>
<evidence type="ECO:0000259" key="7">
    <source>
        <dbReference type="PROSITE" id="PS50196"/>
    </source>
</evidence>
<dbReference type="SMART" id="SM00160">
    <property type="entry name" value="RanBD"/>
    <property type="match status" value="1"/>
</dbReference>
<feature type="compositionally biased region" description="Low complexity" evidence="6">
    <location>
        <begin position="121"/>
        <end position="136"/>
    </location>
</feature>
<dbReference type="GO" id="GO:0015031">
    <property type="term" value="P:protein transport"/>
    <property type="evidence" value="ECO:0007669"/>
    <property type="project" value="UniProtKB-KW"/>
</dbReference>